<dbReference type="Proteomes" id="UP000178198">
    <property type="component" value="Chromosome"/>
</dbReference>
<keyword evidence="1" id="KW-1133">Transmembrane helix</keyword>
<reference evidence="2 3" key="1">
    <citation type="submission" date="2016-10" db="EMBL/GenBank/DDBJ databases">
        <title>Complete Genome Sequence of Flavobacterium sp. PK15.</title>
        <authorList>
            <person name="Ekwe A."/>
            <person name="Kim S.B."/>
        </authorList>
    </citation>
    <scope>NUCLEOTIDE SEQUENCE [LARGE SCALE GENOMIC DNA]</scope>
    <source>
        <strain evidence="2 3">PK15</strain>
    </source>
</reference>
<dbReference type="Pfam" id="PF05656">
    <property type="entry name" value="DUF805"/>
    <property type="match status" value="1"/>
</dbReference>
<keyword evidence="1" id="KW-0812">Transmembrane</keyword>
<dbReference type="EMBL" id="CP017774">
    <property type="protein sequence ID" value="AOZ98267.1"/>
    <property type="molecule type" value="Genomic_DNA"/>
</dbReference>
<organism evidence="2 3">
    <name type="scientific">Flavobacterium commune</name>
    <dbReference type="NCBI Taxonomy" id="1306519"/>
    <lineage>
        <taxon>Bacteria</taxon>
        <taxon>Pseudomonadati</taxon>
        <taxon>Bacteroidota</taxon>
        <taxon>Flavobacteriia</taxon>
        <taxon>Flavobacteriales</taxon>
        <taxon>Flavobacteriaceae</taxon>
        <taxon>Flavobacterium</taxon>
    </lineage>
</organism>
<gene>
    <name evidence="2" type="ORF">BIW12_01765</name>
</gene>
<dbReference type="GO" id="GO:0005886">
    <property type="term" value="C:plasma membrane"/>
    <property type="evidence" value="ECO:0007669"/>
    <property type="project" value="TreeGrafter"/>
</dbReference>
<protein>
    <recommendedName>
        <fullName evidence="4">DUF805 domain-containing protein</fullName>
    </recommendedName>
</protein>
<dbReference type="PANTHER" id="PTHR34980:SF2">
    <property type="entry name" value="INNER MEMBRANE PROTEIN YHAH-RELATED"/>
    <property type="match status" value="1"/>
</dbReference>
<feature type="transmembrane region" description="Helical" evidence="1">
    <location>
        <begin position="55"/>
        <end position="73"/>
    </location>
</feature>
<evidence type="ECO:0000313" key="2">
    <source>
        <dbReference type="EMBL" id="AOZ98267.1"/>
    </source>
</evidence>
<feature type="transmembrane region" description="Helical" evidence="1">
    <location>
        <begin position="85"/>
        <end position="105"/>
    </location>
</feature>
<keyword evidence="1" id="KW-0472">Membrane</keyword>
<feature type="transmembrane region" description="Helical" evidence="1">
    <location>
        <begin position="24"/>
        <end position="43"/>
    </location>
</feature>
<dbReference type="PANTHER" id="PTHR34980">
    <property type="entry name" value="INNER MEMBRANE PROTEIN-RELATED-RELATED"/>
    <property type="match status" value="1"/>
</dbReference>
<dbReference type="AlphaFoldDB" id="A0A1D9P6Q8"/>
<name>A0A1D9P6Q8_9FLAO</name>
<sequence length="120" mass="14102">MINHLKNILFFYSSFSGKSGRIEFGIYFLIYSILQIIMIDLYSRINLDNEEILNLFYVDLILLLQFIPMQAVATRRLRDLNINTTLIIINFIPIISLIFKIYLAVAKPKPSLDHSDLYKR</sequence>
<proteinExistence type="predicted"/>
<evidence type="ECO:0000256" key="1">
    <source>
        <dbReference type="SAM" id="Phobius"/>
    </source>
</evidence>
<dbReference type="InterPro" id="IPR008523">
    <property type="entry name" value="DUF805"/>
</dbReference>
<dbReference type="KEGG" id="fcm:BIW12_01765"/>
<dbReference type="RefSeq" id="WP_071183536.1">
    <property type="nucleotide sequence ID" value="NZ_CP017774.1"/>
</dbReference>
<accession>A0A1D9P6Q8</accession>
<evidence type="ECO:0000313" key="3">
    <source>
        <dbReference type="Proteomes" id="UP000178198"/>
    </source>
</evidence>
<keyword evidence="3" id="KW-1185">Reference proteome</keyword>
<evidence type="ECO:0008006" key="4">
    <source>
        <dbReference type="Google" id="ProtNLM"/>
    </source>
</evidence>